<keyword evidence="2" id="KW-0802">TPR repeat</keyword>
<evidence type="ECO:0000313" key="5">
    <source>
        <dbReference type="Proteomes" id="UP000197208"/>
    </source>
</evidence>
<name>A0A246BHS9_9DEIO</name>
<protein>
    <submittedName>
        <fullName evidence="4">Uncharacterized protein</fullName>
    </submittedName>
</protein>
<feature type="region of interest" description="Disordered" evidence="3">
    <location>
        <begin position="200"/>
        <end position="220"/>
    </location>
</feature>
<feature type="compositionally biased region" description="Pro residues" evidence="3">
    <location>
        <begin position="211"/>
        <end position="220"/>
    </location>
</feature>
<evidence type="ECO:0000256" key="1">
    <source>
        <dbReference type="ARBA" id="ARBA00022737"/>
    </source>
</evidence>
<dbReference type="InterPro" id="IPR011990">
    <property type="entry name" value="TPR-like_helical_dom_sf"/>
</dbReference>
<keyword evidence="5" id="KW-1185">Reference proteome</keyword>
<dbReference type="AlphaFoldDB" id="A0A246BHS9"/>
<accession>A0A246BHS9</accession>
<gene>
    <name evidence="4" type="ORF">CBQ26_14915</name>
</gene>
<dbReference type="Pfam" id="PF14559">
    <property type="entry name" value="TPR_19"/>
    <property type="match status" value="1"/>
</dbReference>
<dbReference type="Proteomes" id="UP000197208">
    <property type="component" value="Unassembled WGS sequence"/>
</dbReference>
<dbReference type="SUPFAM" id="SSF48452">
    <property type="entry name" value="TPR-like"/>
    <property type="match status" value="1"/>
</dbReference>
<reference evidence="4 5" key="1">
    <citation type="submission" date="2017-05" db="EMBL/GenBank/DDBJ databases">
        <title>De novo genome assembly of Deniococcus indicus strain DR1.</title>
        <authorList>
            <person name="Chauhan D."/>
            <person name="Yennamalli R.M."/>
            <person name="Priyadarshini R."/>
        </authorList>
    </citation>
    <scope>NUCLEOTIDE SEQUENCE [LARGE SCALE GENOMIC DNA]</scope>
    <source>
        <strain evidence="4 5">DR1</strain>
    </source>
</reference>
<dbReference type="OrthoDB" id="9815010at2"/>
<evidence type="ECO:0000256" key="2">
    <source>
        <dbReference type="ARBA" id="ARBA00022803"/>
    </source>
</evidence>
<keyword evidence="1" id="KW-0677">Repeat</keyword>
<organism evidence="4 5">
    <name type="scientific">Deinococcus indicus</name>
    <dbReference type="NCBI Taxonomy" id="223556"/>
    <lineage>
        <taxon>Bacteria</taxon>
        <taxon>Thermotogati</taxon>
        <taxon>Deinococcota</taxon>
        <taxon>Deinococci</taxon>
        <taxon>Deinococcales</taxon>
        <taxon>Deinococcaceae</taxon>
        <taxon>Deinococcus</taxon>
    </lineage>
</organism>
<sequence length="220" mass="23359">MATPGFPDRAATSHSLAPSPDVRAALGVPSHVTSLLLSAAGVLTGAALCLSAAQGFVLGQARTQAQLAREQGQYDLATQRLQRALRFTPHAWEGWSDLALTARSAWVFQQRPEQLALALSAYARAASLNPQSAVPRTERARTFLVAGQAGNAMDEYRNALARDPHSPGLRVAFAQALEAGGQPDAALEQYRAAARIDANEYSQDAERRLAPPAPPAVGER</sequence>
<proteinExistence type="predicted"/>
<evidence type="ECO:0000313" key="4">
    <source>
        <dbReference type="EMBL" id="OWL94804.1"/>
    </source>
</evidence>
<dbReference type="Gene3D" id="1.25.40.10">
    <property type="entry name" value="Tetratricopeptide repeat domain"/>
    <property type="match status" value="2"/>
</dbReference>
<dbReference type="InterPro" id="IPR051012">
    <property type="entry name" value="CellSynth/LPSAsmb/PSIAsmb"/>
</dbReference>
<comment type="caution">
    <text evidence="4">The sequence shown here is derived from an EMBL/GenBank/DDBJ whole genome shotgun (WGS) entry which is preliminary data.</text>
</comment>
<dbReference type="RefSeq" id="WP_088249435.1">
    <property type="nucleotide sequence ID" value="NZ_NHMK01000022.1"/>
</dbReference>
<dbReference type="EMBL" id="NHMK01000022">
    <property type="protein sequence ID" value="OWL94804.1"/>
    <property type="molecule type" value="Genomic_DNA"/>
</dbReference>
<dbReference type="PANTHER" id="PTHR45586">
    <property type="entry name" value="TPR REPEAT-CONTAINING PROTEIN PA4667"/>
    <property type="match status" value="1"/>
</dbReference>
<dbReference type="PANTHER" id="PTHR45586:SF1">
    <property type="entry name" value="LIPOPOLYSACCHARIDE ASSEMBLY PROTEIN B"/>
    <property type="match status" value="1"/>
</dbReference>
<evidence type="ECO:0000256" key="3">
    <source>
        <dbReference type="SAM" id="MobiDB-lite"/>
    </source>
</evidence>